<dbReference type="Proteomes" id="UP000289340">
    <property type="component" value="Chromosome 6"/>
</dbReference>
<name>A0A445KBY6_GLYSO</name>
<dbReference type="AlphaFoldDB" id="A0A445KBY6"/>
<dbReference type="Pfam" id="PF14214">
    <property type="entry name" value="Helitron_like_N"/>
    <property type="match status" value="1"/>
</dbReference>
<evidence type="ECO:0000313" key="3">
    <source>
        <dbReference type="EMBL" id="RZC08322.1"/>
    </source>
</evidence>
<keyword evidence="4" id="KW-1185">Reference proteome</keyword>
<evidence type="ECO:0000256" key="1">
    <source>
        <dbReference type="SAM" id="MobiDB-lite"/>
    </source>
</evidence>
<feature type="region of interest" description="Disordered" evidence="1">
    <location>
        <begin position="128"/>
        <end position="150"/>
    </location>
</feature>
<dbReference type="PANTHER" id="PTHR45786">
    <property type="entry name" value="DNA BINDING PROTEIN-LIKE"/>
    <property type="match status" value="1"/>
</dbReference>
<evidence type="ECO:0000313" key="4">
    <source>
        <dbReference type="Proteomes" id="UP000289340"/>
    </source>
</evidence>
<accession>A0A445KBY6</accession>
<feature type="domain" description="Helitron helicase-like" evidence="2">
    <location>
        <begin position="380"/>
        <end position="467"/>
    </location>
</feature>
<dbReference type="EMBL" id="QZWG01000006">
    <property type="protein sequence ID" value="RZC08322.1"/>
    <property type="molecule type" value="Genomic_DNA"/>
</dbReference>
<dbReference type="PANTHER" id="PTHR45786:SF66">
    <property type="entry name" value="HOOK MOTIF PROTEIN, PUTATIVE-RELATED"/>
    <property type="match status" value="1"/>
</dbReference>
<evidence type="ECO:0000259" key="2">
    <source>
        <dbReference type="Pfam" id="PF14214"/>
    </source>
</evidence>
<organism evidence="3 4">
    <name type="scientific">Glycine soja</name>
    <name type="common">Wild soybean</name>
    <dbReference type="NCBI Taxonomy" id="3848"/>
    <lineage>
        <taxon>Eukaryota</taxon>
        <taxon>Viridiplantae</taxon>
        <taxon>Streptophyta</taxon>
        <taxon>Embryophyta</taxon>
        <taxon>Tracheophyta</taxon>
        <taxon>Spermatophyta</taxon>
        <taxon>Magnoliopsida</taxon>
        <taxon>eudicotyledons</taxon>
        <taxon>Gunneridae</taxon>
        <taxon>Pentapetalae</taxon>
        <taxon>rosids</taxon>
        <taxon>fabids</taxon>
        <taxon>Fabales</taxon>
        <taxon>Fabaceae</taxon>
        <taxon>Papilionoideae</taxon>
        <taxon>50 kb inversion clade</taxon>
        <taxon>NPAAA clade</taxon>
        <taxon>indigoferoid/millettioid clade</taxon>
        <taxon>Phaseoleae</taxon>
        <taxon>Glycine</taxon>
        <taxon>Glycine subgen. Soja</taxon>
    </lineage>
</organism>
<protein>
    <recommendedName>
        <fullName evidence="2">Helitron helicase-like domain-containing protein</fullName>
    </recommendedName>
</protein>
<proteinExistence type="predicted"/>
<comment type="caution">
    <text evidence="3">The sequence shown here is derived from an EMBL/GenBank/DDBJ whole genome shotgun (WGS) entry which is preliminary data.</text>
</comment>
<sequence>MSQPDFIYDSPTLHTQYTPLANITSSWNHSDQCYTDEFEIRLRHTANVRSIQASTIQTNQLYKLGKENLISSNLNSPSTSTSNTPAVVAPITSTSTFQHMHPGKYTIQKSKLIAQILDDNDEETNINQTDIDAEYSFGSPTTTDDDADSDHDCNEHTTYDYENTGVTYNDIGDPVWKCIHCKAIIWYDERINKDKQSKNPRFALCCGDGKIELPLLEDPPQPMRQLLSDSNSTQSKHFQANIRSYNLMFAFTSPGTKVDTRYNTGKGPPTFHNMVKGIILLEASYLCLITHPNKHNRYTQKFRMARDKVQSSLVCDLKLKLISDKQSDGRLYNLPNTIEVVALIVGEEHTGEDDYRPNILHKAHPNSHVAKRKKVTMREYFCFRMQSRDNKAQTIMHSRRLFQQWIVDGYTMIESQALNYVRQHQQELRVDKYINLNVCNNGPETHGNDKGKRIILPSSFVGSRRYVSPPEACWKIFAFPMHARAPELNVCISNLKINKLFTGKILNKLVQYYLKKQSKNPCLQLGWILTKDILRVEILLMSNICPYSWPQSYKDIRTVENMVYGTFREACFAKDIGDGKLGEPNDGYGEIIIPDEFLIKDFNDPIQSIIESTYPNLLQNYTNGDFLQQRVILASTKDVVDSINDYVMSLISTDEKEYCSVDSVDKSDELLNPTFGVLTPEFLNSLKTSGIPNHKLKIKVDTPIIRRWVMQ</sequence>
<gene>
    <name evidence="3" type="ORF">D0Y65_015168</name>
</gene>
<reference evidence="3 4" key="1">
    <citation type="submission" date="2018-09" db="EMBL/GenBank/DDBJ databases">
        <title>A high-quality reference genome of wild soybean provides a powerful tool to mine soybean genomes.</title>
        <authorList>
            <person name="Xie M."/>
            <person name="Chung C.Y.L."/>
            <person name="Li M.-W."/>
            <person name="Wong F.-L."/>
            <person name="Chan T.-F."/>
            <person name="Lam H.-M."/>
        </authorList>
    </citation>
    <scope>NUCLEOTIDE SEQUENCE [LARGE SCALE GENOMIC DNA]</scope>
    <source>
        <strain evidence="4">cv. W05</strain>
        <tissue evidence="3">Hypocotyl of etiolated seedlings</tissue>
    </source>
</reference>
<dbReference type="InterPro" id="IPR025476">
    <property type="entry name" value="Helitron_helicase-like"/>
</dbReference>